<proteinExistence type="predicted"/>
<protein>
    <submittedName>
        <fullName evidence="2">Uncharacterized protein</fullName>
    </submittedName>
</protein>
<dbReference type="KEGG" id="sgn:SGRA_0484"/>
<evidence type="ECO:0000313" key="3">
    <source>
        <dbReference type="Proteomes" id="UP000007519"/>
    </source>
</evidence>
<reference evidence="2 3" key="1">
    <citation type="journal article" date="2012" name="Stand. Genomic Sci.">
        <title>Complete genome sequencing and analysis of Saprospira grandis str. Lewin, a predatory marine bacterium.</title>
        <authorList>
            <person name="Saw J.H."/>
            <person name="Yuryev A."/>
            <person name="Kanbe M."/>
            <person name="Hou S."/>
            <person name="Young A.G."/>
            <person name="Aizawa S."/>
            <person name="Alam M."/>
        </authorList>
    </citation>
    <scope>NUCLEOTIDE SEQUENCE [LARGE SCALE GENOMIC DNA]</scope>
    <source>
        <strain evidence="2 3">Lewin</strain>
    </source>
</reference>
<dbReference type="AlphaFoldDB" id="H6L9P5"/>
<sequence>MPAPMAQRCAAVAVGQTQGKQSAARRAEQTCEPRSIAAADLAKG</sequence>
<evidence type="ECO:0000256" key="1">
    <source>
        <dbReference type="SAM" id="MobiDB-lite"/>
    </source>
</evidence>
<accession>H6L9P5</accession>
<dbReference type="Proteomes" id="UP000007519">
    <property type="component" value="Chromosome"/>
</dbReference>
<gene>
    <name evidence="2" type="ordered locus">SGRA_0484</name>
</gene>
<keyword evidence="3" id="KW-1185">Reference proteome</keyword>
<name>H6L9P5_SAPGL</name>
<feature type="region of interest" description="Disordered" evidence="1">
    <location>
        <begin position="17"/>
        <end position="44"/>
    </location>
</feature>
<dbReference type="HOGENOM" id="CLU_211647_0_0_10"/>
<dbReference type="EMBL" id="CP002831">
    <property type="protein sequence ID" value="AFC23223.1"/>
    <property type="molecule type" value="Genomic_DNA"/>
</dbReference>
<evidence type="ECO:0000313" key="2">
    <source>
        <dbReference type="EMBL" id="AFC23223.1"/>
    </source>
</evidence>
<organism evidence="2 3">
    <name type="scientific">Saprospira grandis (strain Lewin)</name>
    <dbReference type="NCBI Taxonomy" id="984262"/>
    <lineage>
        <taxon>Bacteria</taxon>
        <taxon>Pseudomonadati</taxon>
        <taxon>Bacteroidota</taxon>
        <taxon>Saprospiria</taxon>
        <taxon>Saprospirales</taxon>
        <taxon>Saprospiraceae</taxon>
        <taxon>Saprospira</taxon>
    </lineage>
</organism>